<dbReference type="SUPFAM" id="SSF52499">
    <property type="entry name" value="Isochorismatase-like hydrolases"/>
    <property type="match status" value="1"/>
</dbReference>
<dbReference type="EMBL" id="JBHLUB010000021">
    <property type="protein sequence ID" value="MFC0581630.1"/>
    <property type="molecule type" value="Genomic_DNA"/>
</dbReference>
<name>A0ABV6P982_9MICC</name>
<evidence type="ECO:0000256" key="1">
    <source>
        <dbReference type="ARBA" id="ARBA00022801"/>
    </source>
</evidence>
<keyword evidence="4" id="KW-1185">Reference proteome</keyword>
<feature type="domain" description="Isochorismatase-like" evidence="2">
    <location>
        <begin position="13"/>
        <end position="197"/>
    </location>
</feature>
<dbReference type="CDD" id="cd00431">
    <property type="entry name" value="cysteine_hydrolases"/>
    <property type="match status" value="1"/>
</dbReference>
<reference evidence="3 4" key="1">
    <citation type="submission" date="2024-09" db="EMBL/GenBank/DDBJ databases">
        <authorList>
            <person name="Sun Q."/>
            <person name="Mori K."/>
        </authorList>
    </citation>
    <scope>NUCLEOTIDE SEQUENCE [LARGE SCALE GENOMIC DNA]</scope>
    <source>
        <strain evidence="3 4">NCAIM B.02604</strain>
    </source>
</reference>
<dbReference type="InterPro" id="IPR050272">
    <property type="entry name" value="Isochorismatase-like_hydrls"/>
</dbReference>
<keyword evidence="1 3" id="KW-0378">Hydrolase</keyword>
<dbReference type="PANTHER" id="PTHR43540:SF7">
    <property type="entry name" value="ISOCHORISMATASE FAMILY PROTEIN YECD"/>
    <property type="match status" value="1"/>
</dbReference>
<dbReference type="InterPro" id="IPR036380">
    <property type="entry name" value="Isochorismatase-like_sf"/>
</dbReference>
<dbReference type="Gene3D" id="3.40.50.850">
    <property type="entry name" value="Isochorismatase-like"/>
    <property type="match status" value="1"/>
</dbReference>
<protein>
    <submittedName>
        <fullName evidence="3">Cysteine hydrolase family protein</fullName>
    </submittedName>
</protein>
<dbReference type="InterPro" id="IPR000868">
    <property type="entry name" value="Isochorismatase-like_dom"/>
</dbReference>
<dbReference type="PANTHER" id="PTHR43540">
    <property type="entry name" value="PEROXYUREIDOACRYLATE/UREIDOACRYLATE AMIDOHYDROLASE-RELATED"/>
    <property type="match status" value="1"/>
</dbReference>
<comment type="caution">
    <text evidence="3">The sequence shown here is derived from an EMBL/GenBank/DDBJ whole genome shotgun (WGS) entry which is preliminary data.</text>
</comment>
<sequence>MTETPLTLDGSKTALLVVHLQPDIVAERTAFGSMFNPQLRERNVLAHTKEAMEAVRQAGGLVITLRIAFKPDYSDLIPSIPLLAMAQGAGCLKDGTAEAEIVEDIKLGSNDLVVTHKRPGPFTGSNLQQTLDAEGITNVVVCGIATNVSVEGAVRQAADLGYSTFVLEDASSAADQVSHDAAIATMGLFAQAISVEDLKTAF</sequence>
<dbReference type="GO" id="GO:0016787">
    <property type="term" value="F:hydrolase activity"/>
    <property type="evidence" value="ECO:0007669"/>
    <property type="project" value="UniProtKB-KW"/>
</dbReference>
<evidence type="ECO:0000259" key="2">
    <source>
        <dbReference type="Pfam" id="PF00857"/>
    </source>
</evidence>
<accession>A0ABV6P982</accession>
<evidence type="ECO:0000313" key="4">
    <source>
        <dbReference type="Proteomes" id="UP001589862"/>
    </source>
</evidence>
<proteinExistence type="predicted"/>
<gene>
    <name evidence="3" type="ORF">ACFFFR_04415</name>
</gene>
<organism evidence="3 4">
    <name type="scientific">Micrococcoides hystricis</name>
    <dbReference type="NCBI Taxonomy" id="1572761"/>
    <lineage>
        <taxon>Bacteria</taxon>
        <taxon>Bacillati</taxon>
        <taxon>Actinomycetota</taxon>
        <taxon>Actinomycetes</taxon>
        <taxon>Micrococcales</taxon>
        <taxon>Micrococcaceae</taxon>
        <taxon>Micrococcoides</taxon>
    </lineage>
</organism>
<dbReference type="Pfam" id="PF00857">
    <property type="entry name" value="Isochorismatase"/>
    <property type="match status" value="1"/>
</dbReference>
<dbReference type="RefSeq" id="WP_377458320.1">
    <property type="nucleotide sequence ID" value="NZ_JBHLUB010000021.1"/>
</dbReference>
<evidence type="ECO:0000313" key="3">
    <source>
        <dbReference type="EMBL" id="MFC0581630.1"/>
    </source>
</evidence>
<dbReference type="Proteomes" id="UP001589862">
    <property type="component" value="Unassembled WGS sequence"/>
</dbReference>